<proteinExistence type="predicted"/>
<accession>A0A653ZCT4</accession>
<dbReference type="Gene3D" id="3.90.1300.10">
    <property type="entry name" value="Amidase signature (AS) domain"/>
    <property type="match status" value="1"/>
</dbReference>
<dbReference type="EMBL" id="CABWMC010000029">
    <property type="protein sequence ID" value="VXC52843.1"/>
    <property type="molecule type" value="Genomic_DNA"/>
</dbReference>
<dbReference type="Proteomes" id="UP000437562">
    <property type="component" value="Unassembled WGS sequence"/>
</dbReference>
<name>A0A653ZCT4_BACMY</name>
<organism evidence="2 3">
    <name type="scientific">Bacillus mycoides</name>
    <dbReference type="NCBI Taxonomy" id="1405"/>
    <lineage>
        <taxon>Bacteria</taxon>
        <taxon>Bacillati</taxon>
        <taxon>Bacillota</taxon>
        <taxon>Bacilli</taxon>
        <taxon>Bacillales</taxon>
        <taxon>Bacillaceae</taxon>
        <taxon>Bacillus</taxon>
        <taxon>Bacillus cereus group</taxon>
    </lineage>
</organism>
<feature type="domain" description="Amidase" evidence="1">
    <location>
        <begin position="3"/>
        <end position="35"/>
    </location>
</feature>
<dbReference type="AlphaFoldDB" id="A0A653ZCT4"/>
<evidence type="ECO:0000313" key="3">
    <source>
        <dbReference type="Proteomes" id="UP000437562"/>
    </source>
</evidence>
<evidence type="ECO:0000259" key="1">
    <source>
        <dbReference type="Pfam" id="PF01425"/>
    </source>
</evidence>
<dbReference type="InterPro" id="IPR023631">
    <property type="entry name" value="Amidase_dom"/>
</dbReference>
<evidence type="ECO:0000313" key="2">
    <source>
        <dbReference type="EMBL" id="VXC52843.1"/>
    </source>
</evidence>
<reference evidence="2 3" key="1">
    <citation type="submission" date="2019-10" db="EMBL/GenBank/DDBJ databases">
        <authorList>
            <person name="Karimi E."/>
        </authorList>
    </citation>
    <scope>NUCLEOTIDE SEQUENCE [LARGE SCALE GENOMIC DNA]</scope>
    <source>
        <strain evidence="2">Bacillus sp. 71</strain>
    </source>
</reference>
<protein>
    <recommendedName>
        <fullName evidence="1">Amidase domain-containing protein</fullName>
    </recommendedName>
</protein>
<dbReference type="InterPro" id="IPR036928">
    <property type="entry name" value="AS_sf"/>
</dbReference>
<dbReference type="SUPFAM" id="SSF75304">
    <property type="entry name" value="Amidase signature (AS) enzymes"/>
    <property type="match status" value="1"/>
</dbReference>
<gene>
    <name evidence="2" type="ORF">BACI71_40090</name>
</gene>
<dbReference type="Pfam" id="PF01425">
    <property type="entry name" value="Amidase"/>
    <property type="match status" value="1"/>
</dbReference>
<sequence>MFVGGSSTGSAVAVAANFTVLSVGTETDASILSPAVQKLGCRY</sequence>